<dbReference type="Pfam" id="PF13401">
    <property type="entry name" value="AAA_22"/>
    <property type="match status" value="1"/>
</dbReference>
<proteinExistence type="inferred from homology"/>
<evidence type="ECO:0000313" key="5">
    <source>
        <dbReference type="Proteomes" id="UP001165080"/>
    </source>
</evidence>
<dbReference type="OrthoDB" id="19623at2759"/>
<dbReference type="InterPro" id="IPR010448">
    <property type="entry name" value="Torsin"/>
</dbReference>
<evidence type="ECO:0000256" key="2">
    <source>
        <dbReference type="SAM" id="MobiDB-lite"/>
    </source>
</evidence>
<sequence length="426" mass="45407">MSPLWRGTNRYVPNACDNVATFLPARVVGQDMAIRHLVNAVCEHVREGPEGAAGWGASSRHQQGQQQGDAAVAAAALGGGGGGQPLTLMRRKPLVISVHGPPGTGKTYTHTLLARALYNRDPATAMSCPGQGCVGAKVLYGLSYVSEEQAGQLAQVREAILDHLRSTPHPMLVIEEYDKLDCASRGMLRQLIRHPELISTDMSRAIILLESNLGFLELESLLTAVKGNKSQIPPETAERVLRHAALSSWRSSDCERIDDSVAFAATIDHYLPFFPLTREDITVLVEQEMATNYAARLAARGGSLAWEAEVVRWLVGKVDFDSGSYPLEGATQVAAVCVRFLAHLFRAVEMELHSTAAAAAAAAAAGPHGGLNAADGQHKAPLPLEAVEFRLVVAPGGKELRLLRRSQAPARAAPASSSSEPPSGSM</sequence>
<protein>
    <recommendedName>
        <fullName evidence="3">ORC1/DEAH AAA+ ATPase domain-containing protein</fullName>
    </recommendedName>
</protein>
<evidence type="ECO:0000259" key="3">
    <source>
        <dbReference type="Pfam" id="PF13401"/>
    </source>
</evidence>
<dbReference type="Proteomes" id="UP001165080">
    <property type="component" value="Unassembled WGS sequence"/>
</dbReference>
<dbReference type="GO" id="GO:0005737">
    <property type="term" value="C:cytoplasm"/>
    <property type="evidence" value="ECO:0007669"/>
    <property type="project" value="UniProtKB-ARBA"/>
</dbReference>
<reference evidence="4 5" key="1">
    <citation type="journal article" date="2023" name="Commun. Biol.">
        <title>Reorganization of the ancestral sex-determining regions during the evolution of trioecy in Pleodorina starrii.</title>
        <authorList>
            <person name="Takahashi K."/>
            <person name="Suzuki S."/>
            <person name="Kawai-Toyooka H."/>
            <person name="Yamamoto K."/>
            <person name="Hamaji T."/>
            <person name="Ootsuki R."/>
            <person name="Yamaguchi H."/>
            <person name="Kawachi M."/>
            <person name="Higashiyama T."/>
            <person name="Nozaki H."/>
        </authorList>
    </citation>
    <scope>NUCLEOTIDE SEQUENCE [LARGE SCALE GENOMIC DNA]</scope>
    <source>
        <strain evidence="4 5">NIES-4479</strain>
    </source>
</reference>
<gene>
    <name evidence="4" type="primary">PLEST006173</name>
    <name evidence="4" type="ORF">PLESTB_000132400</name>
</gene>
<keyword evidence="5" id="KW-1185">Reference proteome</keyword>
<accession>A0A9W6BAV4</accession>
<comment type="similarity">
    <text evidence="1">Belongs to the ClpA/ClpB family. Torsin subfamily.</text>
</comment>
<feature type="domain" description="ORC1/DEAH AAA+ ATPase" evidence="3">
    <location>
        <begin position="92"/>
        <end position="195"/>
    </location>
</feature>
<organism evidence="4 5">
    <name type="scientific">Pleodorina starrii</name>
    <dbReference type="NCBI Taxonomy" id="330485"/>
    <lineage>
        <taxon>Eukaryota</taxon>
        <taxon>Viridiplantae</taxon>
        <taxon>Chlorophyta</taxon>
        <taxon>core chlorophytes</taxon>
        <taxon>Chlorophyceae</taxon>
        <taxon>CS clade</taxon>
        <taxon>Chlamydomonadales</taxon>
        <taxon>Volvocaceae</taxon>
        <taxon>Pleodorina</taxon>
    </lineage>
</organism>
<dbReference type="InterPro" id="IPR027417">
    <property type="entry name" value="P-loop_NTPase"/>
</dbReference>
<dbReference type="AlphaFoldDB" id="A0A9W6BAV4"/>
<name>A0A9W6BAV4_9CHLO</name>
<comment type="caution">
    <text evidence="4">The sequence shown here is derived from an EMBL/GenBank/DDBJ whole genome shotgun (WGS) entry which is preliminary data.</text>
</comment>
<dbReference type="SUPFAM" id="SSF52540">
    <property type="entry name" value="P-loop containing nucleoside triphosphate hydrolases"/>
    <property type="match status" value="1"/>
</dbReference>
<feature type="region of interest" description="Disordered" evidence="2">
    <location>
        <begin position="404"/>
        <end position="426"/>
    </location>
</feature>
<dbReference type="PANTHER" id="PTHR10760">
    <property type="entry name" value="TORSIN"/>
    <property type="match status" value="1"/>
</dbReference>
<evidence type="ECO:0000313" key="4">
    <source>
        <dbReference type="EMBL" id="GLC48746.1"/>
    </source>
</evidence>
<dbReference type="PANTHER" id="PTHR10760:SF2">
    <property type="entry name" value="LD13476P-RELATED"/>
    <property type="match status" value="1"/>
</dbReference>
<dbReference type="GO" id="GO:0016887">
    <property type="term" value="F:ATP hydrolysis activity"/>
    <property type="evidence" value="ECO:0007669"/>
    <property type="project" value="InterPro"/>
</dbReference>
<dbReference type="GO" id="GO:0005524">
    <property type="term" value="F:ATP binding"/>
    <property type="evidence" value="ECO:0007669"/>
    <property type="project" value="InterPro"/>
</dbReference>
<dbReference type="InterPro" id="IPR049945">
    <property type="entry name" value="AAA_22"/>
</dbReference>
<dbReference type="EMBL" id="BRXU01000001">
    <property type="protein sequence ID" value="GLC48746.1"/>
    <property type="molecule type" value="Genomic_DNA"/>
</dbReference>
<feature type="compositionally biased region" description="Low complexity" evidence="2">
    <location>
        <begin position="405"/>
        <end position="426"/>
    </location>
</feature>
<evidence type="ECO:0000256" key="1">
    <source>
        <dbReference type="ARBA" id="ARBA00006235"/>
    </source>
</evidence>
<dbReference type="Gene3D" id="3.40.50.300">
    <property type="entry name" value="P-loop containing nucleotide triphosphate hydrolases"/>
    <property type="match status" value="1"/>
</dbReference>